<dbReference type="InterPro" id="IPR033463">
    <property type="entry name" value="sCache_3"/>
</dbReference>
<dbReference type="Pfam" id="PF17203">
    <property type="entry name" value="sCache_3_2"/>
    <property type="match status" value="1"/>
</dbReference>
<keyword evidence="10" id="KW-0902">Two-component regulatory system</keyword>
<evidence type="ECO:0000259" key="14">
    <source>
        <dbReference type="Pfam" id="PF17203"/>
    </source>
</evidence>
<dbReference type="GO" id="GO:0000155">
    <property type="term" value="F:phosphorelay sensor kinase activity"/>
    <property type="evidence" value="ECO:0007669"/>
    <property type="project" value="InterPro"/>
</dbReference>
<keyword evidence="5 12" id="KW-0812">Transmembrane</keyword>
<evidence type="ECO:0000256" key="6">
    <source>
        <dbReference type="ARBA" id="ARBA00022741"/>
    </source>
</evidence>
<dbReference type="InterPro" id="IPR029151">
    <property type="entry name" value="Sensor-like_sf"/>
</dbReference>
<keyword evidence="3" id="KW-0597">Phosphoprotein</keyword>
<dbReference type="Proteomes" id="UP000595091">
    <property type="component" value="Chromosome"/>
</dbReference>
<dbReference type="InterPro" id="IPR016120">
    <property type="entry name" value="Sig_transdc_His_kin_SpoOB"/>
</dbReference>
<evidence type="ECO:0000256" key="5">
    <source>
        <dbReference type="ARBA" id="ARBA00022692"/>
    </source>
</evidence>
<dbReference type="InterPro" id="IPR039506">
    <property type="entry name" value="SPOB_a"/>
</dbReference>
<dbReference type="GO" id="GO:0005524">
    <property type="term" value="F:ATP binding"/>
    <property type="evidence" value="ECO:0007669"/>
    <property type="project" value="UniProtKB-KW"/>
</dbReference>
<proteinExistence type="predicted"/>
<dbReference type="AlphaFoldDB" id="A0A7M1KTQ2"/>
<dbReference type="SUPFAM" id="SSF103190">
    <property type="entry name" value="Sensory domain-like"/>
    <property type="match status" value="1"/>
</dbReference>
<evidence type="ECO:0000256" key="9">
    <source>
        <dbReference type="ARBA" id="ARBA00022989"/>
    </source>
</evidence>
<dbReference type="Gene3D" id="1.10.287.130">
    <property type="match status" value="1"/>
</dbReference>
<dbReference type="RefSeq" id="WP_197558759.1">
    <property type="nucleotide sequence ID" value="NZ_CP063065.1"/>
</dbReference>
<evidence type="ECO:0000313" key="15">
    <source>
        <dbReference type="EMBL" id="QOQ79515.1"/>
    </source>
</evidence>
<accession>A0A7M1KTQ2</accession>
<keyword evidence="4" id="KW-0808">Transferase</keyword>
<evidence type="ECO:0000256" key="4">
    <source>
        <dbReference type="ARBA" id="ARBA00022679"/>
    </source>
</evidence>
<evidence type="ECO:0000256" key="8">
    <source>
        <dbReference type="ARBA" id="ARBA00022840"/>
    </source>
</evidence>
<keyword evidence="8" id="KW-0067">ATP-binding</keyword>
<feature type="domain" description="Single cache" evidence="14">
    <location>
        <begin position="37"/>
        <end position="163"/>
    </location>
</feature>
<gene>
    <name evidence="15" type="ORF">IMX20_02015</name>
</gene>
<dbReference type="PROSITE" id="PS51257">
    <property type="entry name" value="PROKAR_LIPOPROTEIN"/>
    <property type="match status" value="1"/>
</dbReference>
<evidence type="ECO:0000256" key="12">
    <source>
        <dbReference type="SAM" id="Phobius"/>
    </source>
</evidence>
<evidence type="ECO:0000256" key="10">
    <source>
        <dbReference type="ARBA" id="ARBA00023012"/>
    </source>
</evidence>
<keyword evidence="2" id="KW-1003">Cell membrane</keyword>
<evidence type="ECO:0000256" key="11">
    <source>
        <dbReference type="ARBA" id="ARBA00023136"/>
    </source>
</evidence>
<feature type="transmembrane region" description="Helical" evidence="12">
    <location>
        <begin position="177"/>
        <end position="196"/>
    </location>
</feature>
<evidence type="ECO:0000256" key="1">
    <source>
        <dbReference type="ARBA" id="ARBA00004651"/>
    </source>
</evidence>
<name>A0A7M1KTQ2_9LACT</name>
<evidence type="ECO:0000256" key="2">
    <source>
        <dbReference type="ARBA" id="ARBA00022475"/>
    </source>
</evidence>
<organism evidence="15 16">
    <name type="scientific">Aerococcus urinaeequi</name>
    <dbReference type="NCBI Taxonomy" id="51665"/>
    <lineage>
        <taxon>Bacteria</taxon>
        <taxon>Bacillati</taxon>
        <taxon>Bacillota</taxon>
        <taxon>Bacilli</taxon>
        <taxon>Lactobacillales</taxon>
        <taxon>Aerococcaceae</taxon>
        <taxon>Aerococcus</taxon>
    </lineage>
</organism>
<comment type="subcellular location">
    <subcellularLocation>
        <location evidence="1">Cell membrane</location>
        <topology evidence="1">Multi-pass membrane protein</topology>
    </subcellularLocation>
</comment>
<dbReference type="Pfam" id="PF14689">
    <property type="entry name" value="SPOB_a"/>
    <property type="match status" value="1"/>
</dbReference>
<keyword evidence="7" id="KW-0418">Kinase</keyword>
<evidence type="ECO:0000259" key="13">
    <source>
        <dbReference type="Pfam" id="PF14689"/>
    </source>
</evidence>
<evidence type="ECO:0000256" key="3">
    <source>
        <dbReference type="ARBA" id="ARBA00022553"/>
    </source>
</evidence>
<reference evidence="15 16" key="1">
    <citation type="submission" date="2020-10" db="EMBL/GenBank/DDBJ databases">
        <title>Plasmid carrying two tetracycline resistance determinant.</title>
        <authorList>
            <person name="Yang Q."/>
        </authorList>
    </citation>
    <scope>NUCLEOTIDE SEQUENCE [LARGE SCALE GENOMIC DNA]</scope>
    <source>
        <strain evidence="15 16">T43</strain>
    </source>
</reference>
<dbReference type="GO" id="GO:0005886">
    <property type="term" value="C:plasma membrane"/>
    <property type="evidence" value="ECO:0007669"/>
    <property type="project" value="UniProtKB-SubCell"/>
</dbReference>
<keyword evidence="11 12" id="KW-0472">Membrane</keyword>
<sequence length="503" mass="57373">MIKWHNLRLLTKLMLMIISTVAITVGCLYLMTRHLNKDAIIETESSYLLNMGEDLADEPEIITALENNQTSQTLTDFTHAYEDQYNLDYVVVINTDSIRLSHPDPDLINRPFAGGDEEKVFTGQPYVSTGIGTLGNSLRSFAPVIQDDQVIGAVVVGKTNHAIDVFSEKYDQQTTSALIVSIAIGVTVAIFVSYTIKKELFNMEPKEIAKAFEERSAMIAYSHDAIIVTNQYGEITLANKEALRHFQIPDKENKTQLNKVISLPEMNGDHSAVFHYQDKEYLISQADILVQENLVGQIYIIRDTSEIYALLDQLHSTAEYAQLLQVQAHEFLNRLHVIYGLTDLEEYEALDQYLASLIKDEEDLTIRLSMLVKNPTIAGHLIGEHRILKQSLKDLRLEIHNEIPNTYEAATNQLWMETVAVIDKELRQLGQNSRLWLSLDFDTDRCQLITNYRLQGDVDHLYTWLSDYPWGTAEQVTTELSMHDQQLNFSFRIDYPQGDAHEL</sequence>
<feature type="transmembrane region" description="Helical" evidence="12">
    <location>
        <begin position="13"/>
        <end position="31"/>
    </location>
</feature>
<evidence type="ECO:0000256" key="7">
    <source>
        <dbReference type="ARBA" id="ARBA00022777"/>
    </source>
</evidence>
<keyword evidence="6" id="KW-0547">Nucleotide-binding</keyword>
<keyword evidence="9 12" id="KW-1133">Transmembrane helix</keyword>
<dbReference type="Gene3D" id="3.30.450.20">
    <property type="entry name" value="PAS domain"/>
    <property type="match status" value="2"/>
</dbReference>
<protein>
    <submittedName>
        <fullName evidence="15">Spo0B domain-containing protein</fullName>
    </submittedName>
</protein>
<dbReference type="EMBL" id="CP063065">
    <property type="protein sequence ID" value="QOQ79515.1"/>
    <property type="molecule type" value="Genomic_DNA"/>
</dbReference>
<feature type="domain" description="SpoOB alpha-helical" evidence="13">
    <location>
        <begin position="313"/>
        <end position="360"/>
    </location>
</feature>
<dbReference type="SUPFAM" id="SSF55890">
    <property type="entry name" value="Sporulation response regulatory protein Spo0B"/>
    <property type="match status" value="1"/>
</dbReference>
<evidence type="ECO:0000313" key="16">
    <source>
        <dbReference type="Proteomes" id="UP000595091"/>
    </source>
</evidence>